<protein>
    <submittedName>
        <fullName evidence="1">Uncharacterized protein</fullName>
    </submittedName>
</protein>
<keyword evidence="2" id="KW-1185">Reference proteome</keyword>
<gene>
    <name evidence="1" type="ORF">E5336_07880</name>
</gene>
<evidence type="ECO:0000313" key="2">
    <source>
        <dbReference type="Proteomes" id="UP000308836"/>
    </source>
</evidence>
<proteinExistence type="predicted"/>
<dbReference type="EMBL" id="SRYG01000015">
    <property type="protein sequence ID" value="TGY65602.1"/>
    <property type="molecule type" value="Genomic_DNA"/>
</dbReference>
<reference evidence="1" key="1">
    <citation type="submission" date="2019-04" db="EMBL/GenBank/DDBJ databases">
        <title>Microbes associate with the intestines of laboratory mice.</title>
        <authorList>
            <person name="Navarre W."/>
            <person name="Wong E."/>
            <person name="Huang K."/>
            <person name="Tropini C."/>
            <person name="Ng K."/>
            <person name="Yu B."/>
        </authorList>
    </citation>
    <scope>NUCLEOTIDE SEQUENCE</scope>
    <source>
        <strain evidence="1">NM09_H32</strain>
    </source>
</reference>
<accession>A0AC61R7F4</accession>
<dbReference type="Proteomes" id="UP000308836">
    <property type="component" value="Unassembled WGS sequence"/>
</dbReference>
<evidence type="ECO:0000313" key="1">
    <source>
        <dbReference type="EMBL" id="TGY65602.1"/>
    </source>
</evidence>
<name>A0AC61R7F4_9FIRM</name>
<sequence length="142" mass="15976">MKKGKPFSWKSTGAASKSRNGYASQTMLVLFLFSLMLLSLLSVYSVQRAGLYAAMRQSTLDLSCLSHVKAMIENNAVVRQCGYGDDLLVLHKEVWIDGTRVELDDEQTYVACRYERLDGVPIVIRFFYSDQAIVSIEPQTPI</sequence>
<organism evidence="1 2">
    <name type="scientific">Dubosiella muris</name>
    <dbReference type="NCBI Taxonomy" id="3038133"/>
    <lineage>
        <taxon>Bacteria</taxon>
        <taxon>Bacillati</taxon>
        <taxon>Bacillota</taxon>
        <taxon>Erysipelotrichia</taxon>
        <taxon>Erysipelotrichales</taxon>
        <taxon>Erysipelotrichaceae</taxon>
        <taxon>Dubosiella</taxon>
    </lineage>
</organism>
<comment type="caution">
    <text evidence="1">The sequence shown here is derived from an EMBL/GenBank/DDBJ whole genome shotgun (WGS) entry which is preliminary data.</text>
</comment>